<dbReference type="GO" id="GO:0051301">
    <property type="term" value="P:cell division"/>
    <property type="evidence" value="ECO:0007669"/>
    <property type="project" value="UniProtKB-KW"/>
</dbReference>
<organism evidence="24 25">
    <name type="scientific">Arabis nemorensis</name>
    <dbReference type="NCBI Taxonomy" id="586526"/>
    <lineage>
        <taxon>Eukaryota</taxon>
        <taxon>Viridiplantae</taxon>
        <taxon>Streptophyta</taxon>
        <taxon>Embryophyta</taxon>
        <taxon>Tracheophyta</taxon>
        <taxon>Spermatophyta</taxon>
        <taxon>Magnoliopsida</taxon>
        <taxon>eudicotyledons</taxon>
        <taxon>Gunneridae</taxon>
        <taxon>Pentapetalae</taxon>
        <taxon>rosids</taxon>
        <taxon>malvids</taxon>
        <taxon>Brassicales</taxon>
        <taxon>Brassicaceae</taxon>
        <taxon>Arabideae</taxon>
        <taxon>Arabis</taxon>
    </lineage>
</organism>
<reference evidence="24" key="1">
    <citation type="submission" date="2019-07" db="EMBL/GenBank/DDBJ databases">
        <authorList>
            <person name="Dittberner H."/>
        </authorList>
    </citation>
    <scope>NUCLEOTIDE SEQUENCE [LARGE SCALE GENOMIC DNA]</scope>
</reference>
<comment type="subunit">
    <text evidence="21">Forms a heterodimer with MUS81.</text>
</comment>
<evidence type="ECO:0000313" key="24">
    <source>
        <dbReference type="EMBL" id="VVB08469.1"/>
    </source>
</evidence>
<dbReference type="OrthoDB" id="343092at2759"/>
<evidence type="ECO:0000256" key="15">
    <source>
        <dbReference type="ARBA" id="ARBA00023172"/>
    </source>
</evidence>
<keyword evidence="12" id="KW-0106">Calcium</keyword>
<evidence type="ECO:0000256" key="9">
    <source>
        <dbReference type="ARBA" id="ARBA00022763"/>
    </source>
</evidence>
<keyword evidence="14" id="KW-0175">Coiled coil</keyword>
<keyword evidence="11" id="KW-0378">Hydrolase</keyword>
<accession>A0A565C4C6</accession>
<feature type="region of interest" description="Disordered" evidence="22">
    <location>
        <begin position="1"/>
        <end position="47"/>
    </location>
</feature>
<keyword evidence="5" id="KW-0132">Cell division</keyword>
<evidence type="ECO:0000256" key="2">
    <source>
        <dbReference type="ARBA" id="ARBA00001946"/>
    </source>
</evidence>
<keyword evidence="7" id="KW-0479">Metal-binding</keyword>
<dbReference type="GO" id="GO:0006281">
    <property type="term" value="P:DNA repair"/>
    <property type="evidence" value="ECO:0007669"/>
    <property type="project" value="UniProtKB-KW"/>
</dbReference>
<dbReference type="InterPro" id="IPR042530">
    <property type="entry name" value="EME1/EME2_C"/>
</dbReference>
<keyword evidence="17" id="KW-0539">Nucleus</keyword>
<feature type="compositionally biased region" description="Basic and acidic residues" evidence="22">
    <location>
        <begin position="192"/>
        <end position="205"/>
    </location>
</feature>
<dbReference type="GO" id="GO:0051321">
    <property type="term" value="P:meiotic cell cycle"/>
    <property type="evidence" value="ECO:0007669"/>
    <property type="project" value="UniProtKB-KW"/>
</dbReference>
<dbReference type="InterPro" id="IPR047524">
    <property type="entry name" value="XPF_nuclease_EME1_plant/arthr"/>
</dbReference>
<dbReference type="Pfam" id="PF02732">
    <property type="entry name" value="ERCC4"/>
    <property type="match status" value="1"/>
</dbReference>
<dbReference type="AlphaFoldDB" id="A0A565C4C6"/>
<dbReference type="Proteomes" id="UP000489600">
    <property type="component" value="Unassembled WGS sequence"/>
</dbReference>
<dbReference type="GO" id="GO:0046872">
    <property type="term" value="F:metal ion binding"/>
    <property type="evidence" value="ECO:0007669"/>
    <property type="project" value="UniProtKB-KW"/>
</dbReference>
<comment type="cofactor">
    <cofactor evidence="1">
        <name>Ca(2+)</name>
        <dbReference type="ChEBI" id="CHEBI:29108"/>
    </cofactor>
</comment>
<evidence type="ECO:0000256" key="22">
    <source>
        <dbReference type="SAM" id="MobiDB-lite"/>
    </source>
</evidence>
<evidence type="ECO:0000256" key="18">
    <source>
        <dbReference type="ARBA" id="ARBA00023254"/>
    </source>
</evidence>
<evidence type="ECO:0000256" key="12">
    <source>
        <dbReference type="ARBA" id="ARBA00022837"/>
    </source>
</evidence>
<dbReference type="Gene3D" id="1.10.150.670">
    <property type="entry name" value="Crossover junction endonuclease EME1, DNA-binding domain"/>
    <property type="match status" value="1"/>
</dbReference>
<keyword evidence="9" id="KW-0227">DNA damage</keyword>
<evidence type="ECO:0000256" key="7">
    <source>
        <dbReference type="ARBA" id="ARBA00022723"/>
    </source>
</evidence>
<evidence type="ECO:0000256" key="16">
    <source>
        <dbReference type="ARBA" id="ARBA00023204"/>
    </source>
</evidence>
<dbReference type="GO" id="GO:0005634">
    <property type="term" value="C:nucleus"/>
    <property type="evidence" value="ECO:0007669"/>
    <property type="project" value="UniProtKB-SubCell"/>
</dbReference>
<evidence type="ECO:0000256" key="17">
    <source>
        <dbReference type="ARBA" id="ARBA00023242"/>
    </source>
</evidence>
<comment type="cofactor">
    <cofactor evidence="2">
        <name>Mg(2+)</name>
        <dbReference type="ChEBI" id="CHEBI:18420"/>
    </cofactor>
</comment>
<dbReference type="GO" id="GO:0003677">
    <property type="term" value="F:DNA binding"/>
    <property type="evidence" value="ECO:0007669"/>
    <property type="project" value="InterPro"/>
</dbReference>
<evidence type="ECO:0000256" key="14">
    <source>
        <dbReference type="ARBA" id="ARBA00023054"/>
    </source>
</evidence>
<dbReference type="InterPro" id="IPR033310">
    <property type="entry name" value="Mms4/EME1/EME2"/>
</dbReference>
<dbReference type="GO" id="GO:0004519">
    <property type="term" value="F:endonuclease activity"/>
    <property type="evidence" value="ECO:0007669"/>
    <property type="project" value="UniProtKB-KW"/>
</dbReference>
<keyword evidence="10" id="KW-0498">Mitosis</keyword>
<evidence type="ECO:0000256" key="21">
    <source>
        <dbReference type="ARBA" id="ARBA00066032"/>
    </source>
</evidence>
<feature type="domain" description="ERCC4" evidence="23">
    <location>
        <begin position="249"/>
        <end position="482"/>
    </location>
</feature>
<evidence type="ECO:0000256" key="1">
    <source>
        <dbReference type="ARBA" id="ARBA00001913"/>
    </source>
</evidence>
<keyword evidence="19" id="KW-0131">Cell cycle</keyword>
<feature type="compositionally biased region" description="Basic and acidic residues" evidence="22">
    <location>
        <begin position="86"/>
        <end position="108"/>
    </location>
</feature>
<evidence type="ECO:0000256" key="6">
    <source>
        <dbReference type="ARBA" id="ARBA00022722"/>
    </source>
</evidence>
<dbReference type="GO" id="GO:0006310">
    <property type="term" value="P:DNA recombination"/>
    <property type="evidence" value="ECO:0007669"/>
    <property type="project" value="UniProtKB-KW"/>
</dbReference>
<evidence type="ECO:0000256" key="4">
    <source>
        <dbReference type="ARBA" id="ARBA00005313"/>
    </source>
</evidence>
<keyword evidence="25" id="KW-1185">Reference proteome</keyword>
<feature type="compositionally biased region" description="Polar residues" evidence="22">
    <location>
        <begin position="129"/>
        <end position="138"/>
    </location>
</feature>
<feature type="region of interest" description="Disordered" evidence="22">
    <location>
        <begin position="65"/>
        <end position="138"/>
    </location>
</feature>
<comment type="function">
    <text evidence="20">Interacts with MUS81 to form a DNA structure-specific endonuclease with substrate preference for branched DNA structures with a 5'-end at the branch nick. Typical substrates include 3'-flap structures, D-loops, replication forks, nicked Holliday junctions and also intact Holliday junctions with a reduced efficiency. May be required in mitosis for the processing of stalled or collapsed replication fork intermediates. Plays a role in DNA repair and in genotoxic stress-induced homologous recombination (HR) in somatic cells. Mediates a subset of meiotic recombination events that are insensitive to crossover interference.</text>
</comment>
<dbReference type="EMBL" id="CABITT030000006">
    <property type="protein sequence ID" value="VVB08469.1"/>
    <property type="molecule type" value="Genomic_DNA"/>
</dbReference>
<dbReference type="Gene3D" id="3.40.50.10130">
    <property type="match status" value="1"/>
</dbReference>
<dbReference type="CDD" id="cd20083">
    <property type="entry name" value="XPF_nuclease_EME"/>
    <property type="match status" value="1"/>
</dbReference>
<name>A0A565C4C6_9BRAS</name>
<evidence type="ECO:0000256" key="10">
    <source>
        <dbReference type="ARBA" id="ARBA00022776"/>
    </source>
</evidence>
<sequence>MSDPILISDEEEDSPPFPSKKARKNPTTPTDPTPEKQPPGSAATPLFVDELPFYDHVTVVKCGVSSRGEDKFSGKQVISLGSDSEDSPRAETSNKYESVHADSLEQRWELGSGSSDADSGDANDDPKTRISNPSISCDDSTNWMQGAIFRSSFPNDALEVDSDQEKEVISIEKRGRKKQTRSSKSTSLSVEALRKKQMSKEEKIRATKLRKEQEKLQKAALKAEEAGRAKLEREKQKLGNGKSALKFIVAEIDAKLVEGSVGGCLLSRLAEKGISYRVISNPIERSIVWTMSIPQDIAQLLSLGPKIPYVLLMYEAGDFCNLVANERLLENISRVREKYPSYTVCYLTNKLMSYINKREREEYKNLEKSNGWRQPPIHEVLAKLTTHYIGVHSRHCVDEAEVAEHVVGLTSSLAAWKVRKKLSWLSVNADGVLASMDSADKHLFKKSTWLKALVAIPKVQPRYPVAVWKKYPSMKSLLKVYMDPNVSVHEKEFLLKDLKVEVLLGGEIRLGEVCSKRIYRVLMSKSGASKTDDVENGGALPPYGLN</sequence>
<dbReference type="SMART" id="SM00891">
    <property type="entry name" value="ERCC4"/>
    <property type="match status" value="1"/>
</dbReference>
<evidence type="ECO:0000256" key="19">
    <source>
        <dbReference type="ARBA" id="ARBA00023306"/>
    </source>
</evidence>
<gene>
    <name evidence="24" type="ORF">ANE_LOCUS18913</name>
</gene>
<evidence type="ECO:0000256" key="13">
    <source>
        <dbReference type="ARBA" id="ARBA00022842"/>
    </source>
</evidence>
<evidence type="ECO:0000256" key="8">
    <source>
        <dbReference type="ARBA" id="ARBA00022759"/>
    </source>
</evidence>
<protein>
    <recommendedName>
        <fullName evidence="23">ERCC4 domain-containing protein</fullName>
    </recommendedName>
</protein>
<comment type="subcellular location">
    <subcellularLocation>
        <location evidence="3">Nucleus</location>
    </subcellularLocation>
</comment>
<comment type="similarity">
    <text evidence="4">Belongs to the EME1/MMS4 family.</text>
</comment>
<keyword evidence="15" id="KW-0233">DNA recombination</keyword>
<evidence type="ECO:0000256" key="3">
    <source>
        <dbReference type="ARBA" id="ARBA00004123"/>
    </source>
</evidence>
<evidence type="ECO:0000256" key="11">
    <source>
        <dbReference type="ARBA" id="ARBA00022801"/>
    </source>
</evidence>
<feature type="region of interest" description="Disordered" evidence="22">
    <location>
        <begin position="172"/>
        <end position="205"/>
    </location>
</feature>
<keyword evidence="18" id="KW-0469">Meiosis</keyword>
<keyword evidence="16" id="KW-0234">DNA repair</keyword>
<dbReference type="FunFam" id="1.10.150.670:FF:000007">
    <property type="entry name" value="Crossover junction endonuclease EME1B"/>
    <property type="match status" value="1"/>
</dbReference>
<evidence type="ECO:0000256" key="5">
    <source>
        <dbReference type="ARBA" id="ARBA00022618"/>
    </source>
</evidence>
<dbReference type="InterPro" id="IPR006166">
    <property type="entry name" value="ERCC4_domain"/>
</dbReference>
<keyword evidence="8" id="KW-0255">Endonuclease</keyword>
<dbReference type="GO" id="GO:0016787">
    <property type="term" value="F:hydrolase activity"/>
    <property type="evidence" value="ECO:0007669"/>
    <property type="project" value="UniProtKB-KW"/>
</dbReference>
<proteinExistence type="inferred from homology"/>
<dbReference type="Pfam" id="PF21292">
    <property type="entry name" value="EME1-MUS81_C"/>
    <property type="match status" value="1"/>
</dbReference>
<evidence type="ECO:0000313" key="25">
    <source>
        <dbReference type="Proteomes" id="UP000489600"/>
    </source>
</evidence>
<evidence type="ECO:0000259" key="23">
    <source>
        <dbReference type="SMART" id="SM00891"/>
    </source>
</evidence>
<dbReference type="PANTHER" id="PTHR21077:SF5">
    <property type="entry name" value="CROSSOVER JUNCTION ENDONUCLEASE MMS4"/>
    <property type="match status" value="1"/>
</dbReference>
<dbReference type="PANTHER" id="PTHR21077">
    <property type="entry name" value="EME1 PROTEIN"/>
    <property type="match status" value="1"/>
</dbReference>
<comment type="caution">
    <text evidence="24">The sequence shown here is derived from an EMBL/GenBank/DDBJ whole genome shotgun (WGS) entry which is preliminary data.</text>
</comment>
<dbReference type="GO" id="GO:0048476">
    <property type="term" value="C:Holliday junction resolvase complex"/>
    <property type="evidence" value="ECO:0007669"/>
    <property type="project" value="InterPro"/>
</dbReference>
<keyword evidence="6" id="KW-0540">Nuclease</keyword>
<evidence type="ECO:0000256" key="20">
    <source>
        <dbReference type="ARBA" id="ARBA00059712"/>
    </source>
</evidence>
<keyword evidence="13" id="KW-0460">Magnesium</keyword>